<dbReference type="InterPro" id="IPR020084">
    <property type="entry name" value="NUDIX_hydrolase_CS"/>
</dbReference>
<accession>E7C2M9</accession>
<dbReference type="GO" id="GO:0004452">
    <property type="term" value="F:isopentenyl-diphosphate delta-isomerase activity"/>
    <property type="evidence" value="ECO:0007669"/>
    <property type="project" value="TreeGrafter"/>
</dbReference>
<evidence type="ECO:0000256" key="1">
    <source>
        <dbReference type="ARBA" id="ARBA00022801"/>
    </source>
</evidence>
<dbReference type="PANTHER" id="PTHR10885:SF20">
    <property type="entry name" value="NUDIX HYDROLASE DOMAIN-CONTAINING PROTEIN"/>
    <property type="match status" value="1"/>
</dbReference>
<dbReference type="PROSITE" id="PS00893">
    <property type="entry name" value="NUDIX_BOX"/>
    <property type="match status" value="1"/>
</dbReference>
<name>E7C2M9_9BACT</name>
<dbReference type="GO" id="GO:0005737">
    <property type="term" value="C:cytoplasm"/>
    <property type="evidence" value="ECO:0007669"/>
    <property type="project" value="TreeGrafter"/>
</dbReference>
<dbReference type="InterPro" id="IPR000086">
    <property type="entry name" value="NUDIX_hydrolase_dom"/>
</dbReference>
<dbReference type="SUPFAM" id="SSF55811">
    <property type="entry name" value="Nudix"/>
    <property type="match status" value="1"/>
</dbReference>
<keyword evidence="1 3" id="KW-0378">Hydrolase</keyword>
<evidence type="ECO:0000313" key="3">
    <source>
        <dbReference type="EMBL" id="ADI21703.1"/>
    </source>
</evidence>
<dbReference type="AlphaFoldDB" id="E7C2M9"/>
<dbReference type="CDD" id="cd04692">
    <property type="entry name" value="NUDIX_Hydrolase"/>
    <property type="match status" value="1"/>
</dbReference>
<feature type="domain" description="Nudix hydrolase" evidence="2">
    <location>
        <begin position="30"/>
        <end position="160"/>
    </location>
</feature>
<organism evidence="3">
    <name type="scientific">uncultured Verrucomicrobiales bacterium HF0130_14P10</name>
    <dbReference type="NCBI Taxonomy" id="723606"/>
    <lineage>
        <taxon>Bacteria</taxon>
        <taxon>Pseudomonadati</taxon>
        <taxon>Verrucomicrobiota</taxon>
        <taxon>Verrucomicrobiia</taxon>
        <taxon>Verrucomicrobiales</taxon>
        <taxon>environmental samples</taxon>
    </lineage>
</organism>
<dbReference type="PANTHER" id="PTHR10885">
    <property type="entry name" value="ISOPENTENYL-DIPHOSPHATE DELTA-ISOMERASE"/>
    <property type="match status" value="1"/>
</dbReference>
<dbReference type="PROSITE" id="PS51462">
    <property type="entry name" value="NUDIX"/>
    <property type="match status" value="1"/>
</dbReference>
<dbReference type="InterPro" id="IPR015797">
    <property type="entry name" value="NUDIX_hydrolase-like_dom_sf"/>
</dbReference>
<protein>
    <submittedName>
        <fullName evidence="3">NTP pyrophosphohydrolases including oxidative damage repair enzymes</fullName>
    </submittedName>
</protein>
<evidence type="ECO:0000259" key="2">
    <source>
        <dbReference type="PROSITE" id="PS51462"/>
    </source>
</evidence>
<dbReference type="GO" id="GO:0016787">
    <property type="term" value="F:hydrolase activity"/>
    <property type="evidence" value="ECO:0007669"/>
    <property type="project" value="UniProtKB-KW"/>
</dbReference>
<reference evidence="3" key="1">
    <citation type="submission" date="2010-01" db="EMBL/GenBank/DDBJ databases">
        <title>Genome fragments of uncultured bacteria from the North Pacific subtropical Gyre.</title>
        <authorList>
            <person name="Pham V.D."/>
            <person name="Delong E.F."/>
        </authorList>
    </citation>
    <scope>NUCLEOTIDE SEQUENCE</scope>
</reference>
<dbReference type="Pfam" id="PF00293">
    <property type="entry name" value="NUDIX"/>
    <property type="match status" value="1"/>
</dbReference>
<sequence>MDNSEWFDVVDALDLPIRRERREVVHSRELFHRAIHVFVLDTAGRMLVQKRSMLKDSAAGLWCSSCSGHLDAGEDYLGAAVRELEEELGLDIVPKNLTHILSVSPCMETGWEFCRLFFLQDDGPYVFEPSEISELRSLPLNELDGWVASGSDEFSLSFIHLYRMARLCSFLR</sequence>
<dbReference type="Gene3D" id="3.90.79.10">
    <property type="entry name" value="Nucleoside Triphosphate Pyrophosphohydrolase"/>
    <property type="match status" value="1"/>
</dbReference>
<dbReference type="EMBL" id="GU567963">
    <property type="protein sequence ID" value="ADI21703.1"/>
    <property type="molecule type" value="Genomic_DNA"/>
</dbReference>
<proteinExistence type="predicted"/>
<dbReference type="GO" id="GO:0009240">
    <property type="term" value="P:isopentenyl diphosphate biosynthetic process"/>
    <property type="evidence" value="ECO:0007669"/>
    <property type="project" value="TreeGrafter"/>
</dbReference>